<dbReference type="PANTHER" id="PTHR45961:SF9">
    <property type="entry name" value="DUAL SPECIFICITY PROTEIN PHOSPHATASE 14"/>
    <property type="match status" value="1"/>
</dbReference>
<dbReference type="GO" id="GO:0004721">
    <property type="term" value="F:phosphoprotein phosphatase activity"/>
    <property type="evidence" value="ECO:0007669"/>
    <property type="project" value="UniProtKB-KW"/>
</dbReference>
<comment type="caution">
    <text evidence="6">The sequence shown here is derived from an EMBL/GenBank/DDBJ whole genome shotgun (WGS) entry which is preliminary data.</text>
</comment>
<proteinExistence type="inferred from homology"/>
<dbReference type="CDD" id="cd14514">
    <property type="entry name" value="DUSP14-like"/>
    <property type="match status" value="1"/>
</dbReference>
<dbReference type="AlphaFoldDB" id="A0ABD6EBV4"/>
<organism evidence="6 7">
    <name type="scientific">Gnathostoma spinigerum</name>
    <dbReference type="NCBI Taxonomy" id="75299"/>
    <lineage>
        <taxon>Eukaryota</taxon>
        <taxon>Metazoa</taxon>
        <taxon>Ecdysozoa</taxon>
        <taxon>Nematoda</taxon>
        <taxon>Chromadorea</taxon>
        <taxon>Rhabditida</taxon>
        <taxon>Spirurina</taxon>
        <taxon>Gnathostomatomorpha</taxon>
        <taxon>Gnathostomatoidea</taxon>
        <taxon>Gnathostomatidae</taxon>
        <taxon>Gnathostoma</taxon>
    </lineage>
</organism>
<dbReference type="InterPro" id="IPR029021">
    <property type="entry name" value="Prot-tyrosine_phosphatase-like"/>
</dbReference>
<reference evidence="6 7" key="1">
    <citation type="submission" date="2024-08" db="EMBL/GenBank/DDBJ databases">
        <title>Gnathostoma spinigerum genome.</title>
        <authorList>
            <person name="Gonzalez-Bertolin B."/>
            <person name="Monzon S."/>
            <person name="Zaballos A."/>
            <person name="Jimenez P."/>
            <person name="Dekumyoy P."/>
            <person name="Varona S."/>
            <person name="Cuesta I."/>
            <person name="Sumanam S."/>
            <person name="Adisakwattana P."/>
            <person name="Gasser R.B."/>
            <person name="Hernandez-Gonzalez A."/>
            <person name="Young N.D."/>
            <person name="Perteguer M.J."/>
        </authorList>
    </citation>
    <scope>NUCLEOTIDE SEQUENCE [LARGE SCALE GENOMIC DNA]</scope>
    <source>
        <strain evidence="6">AL3</strain>
        <tissue evidence="6">Liver</tissue>
    </source>
</reference>
<dbReference type="InterPro" id="IPR020422">
    <property type="entry name" value="TYR_PHOSPHATASE_DUAL_dom"/>
</dbReference>
<evidence type="ECO:0000256" key="3">
    <source>
        <dbReference type="ARBA" id="ARBA00022912"/>
    </source>
</evidence>
<evidence type="ECO:0000256" key="1">
    <source>
        <dbReference type="ARBA" id="ARBA00008601"/>
    </source>
</evidence>
<accession>A0ABD6EBV4</accession>
<evidence type="ECO:0000259" key="4">
    <source>
        <dbReference type="PROSITE" id="PS50054"/>
    </source>
</evidence>
<gene>
    <name evidence="6" type="ORF">AB6A40_004228</name>
</gene>
<name>A0ABD6EBV4_9BILA</name>
<dbReference type="InterPro" id="IPR000387">
    <property type="entry name" value="Tyr_Pase_dom"/>
</dbReference>
<evidence type="ECO:0008006" key="8">
    <source>
        <dbReference type="Google" id="ProtNLM"/>
    </source>
</evidence>
<evidence type="ECO:0000313" key="6">
    <source>
        <dbReference type="EMBL" id="MFH4977519.1"/>
    </source>
</evidence>
<evidence type="ECO:0000259" key="5">
    <source>
        <dbReference type="PROSITE" id="PS50056"/>
    </source>
</evidence>
<dbReference type="Pfam" id="PF00782">
    <property type="entry name" value="DSPc"/>
    <property type="match status" value="1"/>
</dbReference>
<dbReference type="PANTHER" id="PTHR45961">
    <property type="entry name" value="IP21249P"/>
    <property type="match status" value="1"/>
</dbReference>
<dbReference type="EMBL" id="JBGFUD010002368">
    <property type="protein sequence ID" value="MFH4977519.1"/>
    <property type="molecule type" value="Genomic_DNA"/>
</dbReference>
<dbReference type="InterPro" id="IPR000340">
    <property type="entry name" value="Dual-sp_phosphatase_cat-dom"/>
</dbReference>
<feature type="domain" description="Tyrosine-protein phosphatase" evidence="4">
    <location>
        <begin position="14"/>
        <end position="155"/>
    </location>
</feature>
<dbReference type="Proteomes" id="UP001608902">
    <property type="component" value="Unassembled WGS sequence"/>
</dbReference>
<dbReference type="SMART" id="SM00195">
    <property type="entry name" value="DSPc"/>
    <property type="match status" value="1"/>
</dbReference>
<dbReference type="Gene3D" id="3.90.190.10">
    <property type="entry name" value="Protein tyrosine phosphatase superfamily"/>
    <property type="match status" value="1"/>
</dbReference>
<dbReference type="PROSITE" id="PS00383">
    <property type="entry name" value="TYR_PHOSPHATASE_1"/>
    <property type="match status" value="1"/>
</dbReference>
<keyword evidence="2" id="KW-0378">Hydrolase</keyword>
<dbReference type="PROSITE" id="PS50056">
    <property type="entry name" value="TYR_PHOSPHATASE_2"/>
    <property type="match status" value="1"/>
</dbReference>
<feature type="domain" description="Tyrosine specific protein phosphatases" evidence="5">
    <location>
        <begin position="76"/>
        <end position="134"/>
    </location>
</feature>
<keyword evidence="7" id="KW-1185">Reference proteome</keyword>
<dbReference type="InterPro" id="IPR052103">
    <property type="entry name" value="Dual_spec_Phospatases"/>
</dbReference>
<evidence type="ECO:0000256" key="2">
    <source>
        <dbReference type="ARBA" id="ARBA00022801"/>
    </source>
</evidence>
<dbReference type="SUPFAM" id="SSF52799">
    <property type="entry name" value="(Phosphotyrosine protein) phosphatases II"/>
    <property type="match status" value="1"/>
</dbReference>
<keyword evidence="3" id="KW-0904">Protein phosphatase</keyword>
<dbReference type="PROSITE" id="PS50054">
    <property type="entry name" value="TYR_PHOSPHATASE_DUAL"/>
    <property type="match status" value="1"/>
</dbReference>
<evidence type="ECO:0000313" key="7">
    <source>
        <dbReference type="Proteomes" id="UP001608902"/>
    </source>
</evidence>
<comment type="similarity">
    <text evidence="1">Belongs to the protein-tyrosine phosphatase family. Non-receptor class dual specificity subfamily.</text>
</comment>
<protein>
    <recommendedName>
        <fullName evidence="8">Dual specificity protein phosphatase 14</fullName>
    </recommendedName>
</protein>
<sequence length="226" mass="25762">MPKVSFNVNPDYAHITELVPGLLISGVTALNRQTIDEYGITLVVNATSEVPNLRSLGDVMRIKLWLEDTPQTYIYPHFEVLLDQIHEEICSGGRVLVHCVAGVSRSASICLAYLTRFVCHSLREAYHLMAAKRPLVRPNIGFWKQLIAFEENLKSSKSSVRLIYDEVQEEHLLPDVYVHHHIPSSNDDEMFTNDLMKQQRSRRFSGERPKFHPLLEPLVEVVESAA</sequence>
<dbReference type="InterPro" id="IPR016130">
    <property type="entry name" value="Tyr_Pase_AS"/>
</dbReference>